<reference evidence="1" key="1">
    <citation type="journal article" date="2021" name="Proc. Natl. Acad. Sci. U.S.A.">
        <title>A Catalog of Tens of Thousands of Viruses from Human Metagenomes Reveals Hidden Associations with Chronic Diseases.</title>
        <authorList>
            <person name="Tisza M.J."/>
            <person name="Buck C.B."/>
        </authorList>
    </citation>
    <scope>NUCLEOTIDE SEQUENCE</scope>
    <source>
        <strain evidence="1">CtJ0s2</strain>
    </source>
</reference>
<accession>A0A8S5TEI6</accession>
<sequence>MLSLGHTIVPFSTLLLMSPSLSRCISYIDI</sequence>
<organism evidence="1">
    <name type="scientific">Siphoviridae sp. ctJ0s2</name>
    <dbReference type="NCBI Taxonomy" id="2827834"/>
    <lineage>
        <taxon>Viruses</taxon>
        <taxon>Duplodnaviria</taxon>
        <taxon>Heunggongvirae</taxon>
        <taxon>Uroviricota</taxon>
        <taxon>Caudoviricetes</taxon>
    </lineage>
</organism>
<proteinExistence type="predicted"/>
<dbReference type="EMBL" id="BK032813">
    <property type="protein sequence ID" value="DAF61560.1"/>
    <property type="molecule type" value="Genomic_DNA"/>
</dbReference>
<protein>
    <submittedName>
        <fullName evidence="1">Uncharacterized protein</fullName>
    </submittedName>
</protein>
<name>A0A8S5TEI6_9CAUD</name>
<evidence type="ECO:0000313" key="1">
    <source>
        <dbReference type="EMBL" id="DAF61560.1"/>
    </source>
</evidence>